<protein>
    <submittedName>
        <fullName evidence="1">DUF1501 domain-containing protein</fullName>
    </submittedName>
</protein>
<evidence type="ECO:0000313" key="1">
    <source>
        <dbReference type="EMBL" id="QVL33207.1"/>
    </source>
</evidence>
<dbReference type="PANTHER" id="PTHR43737:SF1">
    <property type="entry name" value="DUF1501 DOMAIN-CONTAINING PROTEIN"/>
    <property type="match status" value="1"/>
</dbReference>
<dbReference type="PANTHER" id="PTHR43737">
    <property type="entry name" value="BLL7424 PROTEIN"/>
    <property type="match status" value="1"/>
</dbReference>
<dbReference type="InterPro" id="IPR010869">
    <property type="entry name" value="DUF1501"/>
</dbReference>
<dbReference type="AlphaFoldDB" id="A0A8E6B7A2"/>
<sequence length="470" mass="52262">MNWNSKGDPTRRGALRSMIAGSMLMPGIVARLLAEEGNSSSVDPLAPKPGHFPAKAKRVIFLYMSGGVSHIDTWDPKPKLFADATKTIPVNEFQGRKGDFKMFLKRPNWDFKRHGKSGTEVSQLFPQMAECVDDLCVIRSMKSDHTNHYEATLGMHTGSFTFARPSMGSWISYGLGTVNRNLPSFIVIAPQSPYAGGQVWGSDFLPGSHQGTLVVPGAEPVANIKRRTLSAPLQEMELRLLAQMNQRHLDSHPKDPLLEARMRSFETAFGMQSEMPEVFDFSKESDATLKLYGLERGSTKGFAWQCLTARRLIERGVRFVELIDVGSSNNWDAHGDMMTHVPLAKNVDGAIAGLLKDLKQRGLLQDTLVVWTTEFGRTPFNSAADAKGREHHHWVFSSWLAGAGVKPGITFGESDEYGINVAKDPVHVHDFHATILHLMGLDHEKLTYRNSGRDYRLTDIHGRVVKEILA</sequence>
<accession>A0A8E6B7A2</accession>
<dbReference type="Proteomes" id="UP000676194">
    <property type="component" value="Chromosome"/>
</dbReference>
<reference evidence="1" key="1">
    <citation type="submission" date="2021-05" db="EMBL/GenBank/DDBJ databases">
        <title>Complete genome sequence of the cellulolytic planctomycete Telmatocola sphagniphila SP2T and characterization of the first cellulase from planctomycetes.</title>
        <authorList>
            <person name="Rakitin A.L."/>
            <person name="Beletsky A.V."/>
            <person name="Naumoff D.G."/>
            <person name="Kulichevskaya I.S."/>
            <person name="Mardanov A.V."/>
            <person name="Ravin N.V."/>
            <person name="Dedysh S.N."/>
        </authorList>
    </citation>
    <scope>NUCLEOTIDE SEQUENCE</scope>
    <source>
        <strain evidence="1">SP2T</strain>
    </source>
</reference>
<evidence type="ECO:0000313" key="2">
    <source>
        <dbReference type="Proteomes" id="UP000676194"/>
    </source>
</evidence>
<name>A0A8E6B7A2_9BACT</name>
<dbReference type="Gene3D" id="3.40.720.10">
    <property type="entry name" value="Alkaline Phosphatase, subunit A"/>
    <property type="match status" value="1"/>
</dbReference>
<gene>
    <name evidence="1" type="ORF">KIH39_04625</name>
</gene>
<proteinExistence type="predicted"/>
<dbReference type="RefSeq" id="WP_213498097.1">
    <property type="nucleotide sequence ID" value="NZ_CP074694.1"/>
</dbReference>
<dbReference type="InterPro" id="IPR017850">
    <property type="entry name" value="Alkaline_phosphatase_core_sf"/>
</dbReference>
<keyword evidence="2" id="KW-1185">Reference proteome</keyword>
<dbReference type="Pfam" id="PF07394">
    <property type="entry name" value="DUF1501"/>
    <property type="match status" value="1"/>
</dbReference>
<organism evidence="1 2">
    <name type="scientific">Telmatocola sphagniphila</name>
    <dbReference type="NCBI Taxonomy" id="1123043"/>
    <lineage>
        <taxon>Bacteria</taxon>
        <taxon>Pseudomonadati</taxon>
        <taxon>Planctomycetota</taxon>
        <taxon>Planctomycetia</taxon>
        <taxon>Gemmatales</taxon>
        <taxon>Gemmataceae</taxon>
    </lineage>
</organism>
<dbReference type="KEGG" id="tsph:KIH39_04625"/>
<dbReference type="EMBL" id="CP074694">
    <property type="protein sequence ID" value="QVL33207.1"/>
    <property type="molecule type" value="Genomic_DNA"/>
</dbReference>
<dbReference type="SUPFAM" id="SSF53649">
    <property type="entry name" value="Alkaline phosphatase-like"/>
    <property type="match status" value="1"/>
</dbReference>